<accession>A0A9J6PAL3</accession>
<feature type="domain" description="Peptidase C39-like" evidence="1">
    <location>
        <begin position="63"/>
        <end position="168"/>
    </location>
</feature>
<proteinExistence type="predicted"/>
<dbReference type="Pfam" id="PF13529">
    <property type="entry name" value="Peptidase_C39_2"/>
    <property type="match status" value="1"/>
</dbReference>
<gene>
    <name evidence="2" type="ORF">NJQ99_11970</name>
</gene>
<dbReference type="InterPro" id="IPR011990">
    <property type="entry name" value="TPR-like_helical_dom_sf"/>
</dbReference>
<dbReference type="RefSeq" id="WP_269333065.1">
    <property type="nucleotide sequence ID" value="NZ_JAMZFT010000002.1"/>
</dbReference>
<dbReference type="SUPFAM" id="SSF48452">
    <property type="entry name" value="TPR-like"/>
    <property type="match status" value="1"/>
</dbReference>
<keyword evidence="3" id="KW-1185">Reference proteome</keyword>
<dbReference type="NCBIfam" id="NF033920">
    <property type="entry name" value="C39_PA2778_fam"/>
    <property type="match status" value="1"/>
</dbReference>
<dbReference type="InterPro" id="IPR019734">
    <property type="entry name" value="TPR_rpt"/>
</dbReference>
<dbReference type="CDD" id="cd02549">
    <property type="entry name" value="Peptidase_C39A"/>
    <property type="match status" value="1"/>
</dbReference>
<name>A0A9J6PAL3_9PROT</name>
<protein>
    <submittedName>
        <fullName evidence="2">PA2778 family cysteine peptidase</fullName>
    </submittedName>
</protein>
<evidence type="ECO:0000313" key="2">
    <source>
        <dbReference type="EMBL" id="MCP1337132.1"/>
    </source>
</evidence>
<sequence length="329" mass="35061">MPDERLQLHEMFAIGWRRSSFGSARRGLCGCLLLALAACTAPQTVALLDAPDALPLRVALERVPFFPQEDYYCGPAALAMALVWTGEDTTPEALVSEVYTPGREGTLRTDIVAAARRHGRVAVPVGSLRGLLGEVAAGHPVIVFQNLGIGLAPQWHFAVAVGYDLPAREILLHTGLEAGARRDLDTFERTWARGDHWALAVLPAGRLPVTAGERTAIEAAIGLERAGRHGAAAMTYAAIAARWPDSFIARMGQGNALYAAGDPQRAESAFRSAIAVRPDAPAAWNNLAHALHAQGKRTEAQDAARHAIGLAGANDAPYRETLRAVSRAP</sequence>
<evidence type="ECO:0000313" key="3">
    <source>
        <dbReference type="Proteomes" id="UP001055804"/>
    </source>
</evidence>
<reference evidence="2" key="1">
    <citation type="submission" date="2022-06" db="EMBL/GenBank/DDBJ databases">
        <title>Isolation and Genomics of Futiania mangrovii gen. nov., sp. nov., a Rare and Metabolically-versatile member in the Class Alphaproteobacteria.</title>
        <authorList>
            <person name="Liu L."/>
            <person name="Huang W.-C."/>
            <person name="Pan J."/>
            <person name="Li J."/>
            <person name="Huang Y."/>
            <person name="Du H."/>
            <person name="Liu Y."/>
            <person name="Li M."/>
        </authorList>
    </citation>
    <scope>NUCLEOTIDE SEQUENCE</scope>
    <source>
        <strain evidence="2">FT118</strain>
    </source>
</reference>
<dbReference type="InterPro" id="IPR039564">
    <property type="entry name" value="Peptidase_C39-like"/>
</dbReference>
<dbReference type="InterPro" id="IPR039563">
    <property type="entry name" value="Peptidase_C39_single_dom"/>
</dbReference>
<organism evidence="2 3">
    <name type="scientific">Futiania mangrovi</name>
    <dbReference type="NCBI Taxonomy" id="2959716"/>
    <lineage>
        <taxon>Bacteria</taxon>
        <taxon>Pseudomonadati</taxon>
        <taxon>Pseudomonadota</taxon>
        <taxon>Alphaproteobacteria</taxon>
        <taxon>Futianiales</taxon>
        <taxon>Futianiaceae</taxon>
        <taxon>Futiania</taxon>
    </lineage>
</organism>
<dbReference type="Gene3D" id="3.90.70.10">
    <property type="entry name" value="Cysteine proteinases"/>
    <property type="match status" value="1"/>
</dbReference>
<comment type="caution">
    <text evidence="2">The sequence shown here is derived from an EMBL/GenBank/DDBJ whole genome shotgun (WGS) entry which is preliminary data.</text>
</comment>
<dbReference type="Proteomes" id="UP001055804">
    <property type="component" value="Unassembled WGS sequence"/>
</dbReference>
<dbReference type="AlphaFoldDB" id="A0A9J6PAL3"/>
<dbReference type="Pfam" id="PF13432">
    <property type="entry name" value="TPR_16"/>
    <property type="match status" value="1"/>
</dbReference>
<dbReference type="EMBL" id="JAMZFT010000002">
    <property type="protein sequence ID" value="MCP1337132.1"/>
    <property type="molecule type" value="Genomic_DNA"/>
</dbReference>
<dbReference type="Gene3D" id="1.25.40.10">
    <property type="entry name" value="Tetratricopeptide repeat domain"/>
    <property type="match status" value="1"/>
</dbReference>
<dbReference type="SMART" id="SM00028">
    <property type="entry name" value="TPR"/>
    <property type="match status" value="2"/>
</dbReference>
<evidence type="ECO:0000259" key="1">
    <source>
        <dbReference type="Pfam" id="PF13529"/>
    </source>
</evidence>